<sequence length="292" mass="33101">MRLSLSLLLSGAFMAATKVAAGGYQGALERVLLYYAYQIDGLNNPDNRQLGYRCGRWANGECQNNAWTEFRCGAFEDPNKSNGKRCNFYELMTNLGETQGGGADNARRMMAEGVDVNAKTLPIEKSAVQFYIYRIMRYGGTDYNEHLDSLGNIVRNTAAKKNDGNKWMWEQFESTLGQLRAARIGDNGRYVVDAYKNDPQLDNKYITTENPGTNPATKDEYKNLDWYDNHKGEWTDLNWAETEENMHKGGVKDASDRMGNFRNSYFASQSARDHQAVMNDFQAMEVKVKGCR</sequence>
<dbReference type="InParanoid" id="A0A1Y2LXA5"/>
<dbReference type="EMBL" id="KZ107846">
    <property type="protein sequence ID" value="OSS48453.1"/>
    <property type="molecule type" value="Genomic_DNA"/>
</dbReference>
<feature type="chain" id="PRO_5013299646" evidence="1">
    <location>
        <begin position="22"/>
        <end position="292"/>
    </location>
</feature>
<proteinExistence type="predicted"/>
<keyword evidence="1" id="KW-0732">Signal</keyword>
<evidence type="ECO:0000256" key="1">
    <source>
        <dbReference type="SAM" id="SignalP"/>
    </source>
</evidence>
<organism evidence="2 3">
    <name type="scientific">Epicoccum nigrum</name>
    <name type="common">Soil fungus</name>
    <name type="synonym">Epicoccum purpurascens</name>
    <dbReference type="NCBI Taxonomy" id="105696"/>
    <lineage>
        <taxon>Eukaryota</taxon>
        <taxon>Fungi</taxon>
        <taxon>Dikarya</taxon>
        <taxon>Ascomycota</taxon>
        <taxon>Pezizomycotina</taxon>
        <taxon>Dothideomycetes</taxon>
        <taxon>Pleosporomycetidae</taxon>
        <taxon>Pleosporales</taxon>
        <taxon>Pleosporineae</taxon>
        <taxon>Didymellaceae</taxon>
        <taxon>Epicoccum</taxon>
    </lineage>
</organism>
<dbReference type="OMA" id="FYAYQID"/>
<evidence type="ECO:0000313" key="2">
    <source>
        <dbReference type="EMBL" id="OSS48453.1"/>
    </source>
</evidence>
<keyword evidence="3" id="KW-1185">Reference proteome</keyword>
<feature type="signal peptide" evidence="1">
    <location>
        <begin position="1"/>
        <end position="21"/>
    </location>
</feature>
<reference evidence="2 3" key="1">
    <citation type="journal article" date="2017" name="Genome Announc.">
        <title>Genome sequence of the saprophytic ascomycete Epicoccum nigrum ICMP 19927 strain isolated from New Zealand.</title>
        <authorList>
            <person name="Fokin M."/>
            <person name="Fleetwood D."/>
            <person name="Weir B.S."/>
            <person name="Villas-Boas S.G."/>
        </authorList>
    </citation>
    <scope>NUCLEOTIDE SEQUENCE [LARGE SCALE GENOMIC DNA]</scope>
    <source>
        <strain evidence="2 3">ICMP 19927</strain>
    </source>
</reference>
<name>A0A1Y2LXA5_EPING</name>
<dbReference type="AlphaFoldDB" id="A0A1Y2LXA5"/>
<dbReference type="Proteomes" id="UP000193240">
    <property type="component" value="Unassembled WGS sequence"/>
</dbReference>
<accession>A0A1Y2LXA5</accession>
<gene>
    <name evidence="2" type="ORF">B5807_07970</name>
</gene>
<evidence type="ECO:0000313" key="3">
    <source>
        <dbReference type="Proteomes" id="UP000193240"/>
    </source>
</evidence>
<protein>
    <submittedName>
        <fullName evidence="2">Uncharacterized protein</fullName>
    </submittedName>
</protein>